<dbReference type="InterPro" id="IPR013128">
    <property type="entry name" value="Peptidase_C1A"/>
</dbReference>
<gene>
    <name evidence="4" type="ordered locus">Mhar_1112</name>
</gene>
<dbReference type="STRING" id="1110509.Mhar_1112"/>
<dbReference type="InterPro" id="IPR038765">
    <property type="entry name" value="Papain-like_cys_pep_sf"/>
</dbReference>
<proteinExistence type="inferred from homology"/>
<dbReference type="PANTHER" id="PTHR12411">
    <property type="entry name" value="CYSTEINE PROTEASE FAMILY C1-RELATED"/>
    <property type="match status" value="1"/>
</dbReference>
<evidence type="ECO:0000256" key="2">
    <source>
        <dbReference type="SAM" id="MobiDB-lite"/>
    </source>
</evidence>
<evidence type="ECO:0000256" key="1">
    <source>
        <dbReference type="ARBA" id="ARBA00008455"/>
    </source>
</evidence>
<dbReference type="InterPro" id="IPR000668">
    <property type="entry name" value="Peptidase_C1A_C"/>
</dbReference>
<keyword evidence="4" id="KW-0401">Integrin</keyword>
<feature type="region of interest" description="Disordered" evidence="2">
    <location>
        <begin position="603"/>
        <end position="627"/>
    </location>
</feature>
<dbReference type="Pfam" id="PF00112">
    <property type="entry name" value="Peptidase_C1"/>
    <property type="match status" value="1"/>
</dbReference>
<organism evidence="4 5">
    <name type="scientific">Methanothrix harundinacea (strain 6Ac)</name>
    <name type="common">Methanosaeta harundinacea</name>
    <dbReference type="NCBI Taxonomy" id="1110509"/>
    <lineage>
        <taxon>Archaea</taxon>
        <taxon>Methanobacteriati</taxon>
        <taxon>Methanobacteriota</taxon>
        <taxon>Stenosarchaea group</taxon>
        <taxon>Methanomicrobia</taxon>
        <taxon>Methanotrichales</taxon>
        <taxon>Methanotrichaceae</taxon>
        <taxon>Methanothrix</taxon>
    </lineage>
</organism>
<dbReference type="InterPro" id="IPR025661">
    <property type="entry name" value="Pept_asp_AS"/>
</dbReference>
<protein>
    <submittedName>
        <fullName evidence="4">Integrins alpha chain</fullName>
    </submittedName>
</protein>
<dbReference type="SUPFAM" id="SSF69318">
    <property type="entry name" value="Integrin alpha N-terminal domain"/>
    <property type="match status" value="1"/>
</dbReference>
<evidence type="ECO:0000313" key="5">
    <source>
        <dbReference type="Proteomes" id="UP000005877"/>
    </source>
</evidence>
<dbReference type="InterPro" id="IPR029062">
    <property type="entry name" value="Class_I_gatase-like"/>
</dbReference>
<dbReference type="AlphaFoldDB" id="G7WMI5"/>
<dbReference type="Proteomes" id="UP000005877">
    <property type="component" value="Chromosome"/>
</dbReference>
<dbReference type="SUPFAM" id="SSF52317">
    <property type="entry name" value="Class I glutamine amidotransferase-like"/>
    <property type="match status" value="1"/>
</dbReference>
<evidence type="ECO:0000259" key="3">
    <source>
        <dbReference type="SMART" id="SM00645"/>
    </source>
</evidence>
<reference evidence="4 5" key="1">
    <citation type="journal article" date="2012" name="PLoS ONE">
        <title>The genome characteristics and predicted function of methyl-group oxidation pathway in the obligate aceticlastic methanogens, Methanosaeta spp.</title>
        <authorList>
            <person name="Zhu J."/>
            <person name="Zheng H."/>
            <person name="Ai G."/>
            <person name="Zhang G."/>
            <person name="Liu D."/>
            <person name="Liu X."/>
            <person name="Dong X."/>
        </authorList>
    </citation>
    <scope>NUCLEOTIDE SEQUENCE [LARGE SCALE GENOMIC DNA]</scope>
    <source>
        <strain evidence="4 5">6Ac</strain>
    </source>
</reference>
<keyword evidence="5" id="KW-1185">Reference proteome</keyword>
<accession>G7WMI5</accession>
<name>G7WMI5_METH6</name>
<dbReference type="Gene3D" id="3.90.70.10">
    <property type="entry name" value="Cysteine proteinases"/>
    <property type="match status" value="1"/>
</dbReference>
<dbReference type="GO" id="GO:0008234">
    <property type="term" value="F:cysteine-type peptidase activity"/>
    <property type="evidence" value="ECO:0007669"/>
    <property type="project" value="InterPro"/>
</dbReference>
<dbReference type="PROSITE" id="PS00640">
    <property type="entry name" value="THIOL_PROTEASE_ASN"/>
    <property type="match status" value="1"/>
</dbReference>
<dbReference type="SMART" id="SM00645">
    <property type="entry name" value="Pept_C1"/>
    <property type="match status" value="1"/>
</dbReference>
<comment type="similarity">
    <text evidence="1">Belongs to the peptidase C1 family.</text>
</comment>
<dbReference type="HOGENOM" id="CLU_326441_0_0_2"/>
<dbReference type="PATRIC" id="fig|1110509.7.peg.1235"/>
<sequence length="882" mass="94835">MAVAIFISFLAFSPAAAAAEEPELEEMKGAVLAAGGDWAAIEEMLATLSPEDRALVIATYPERIAELVRVRQAIEEAGASWEAGLNPVSILPPELRPGLGAADFPVEVLTILPGGGPSTDAVPGEWDWRNVSGDSWMTPIKDQGNCGSGWAFAALGAVEARMKLAANNPNLRPDLSEQYLLSCGPGNCSSGSSNLTADWLLCQGTVDDACFRYRGLDTVPCTESCFDRDARKYKIEGWCWVSGEPDVIDVPRIQQEVLFGGPVSSKMAVYEDFYLYDDDIYEHAAGALVGSQWVDILGWGTNNSTDYWICKNSWGAAWGDSGWFRIKMGDSLIGYEAVAYQPRIDGKVLFYEGHGPVYALLGNYSEWGNRLAGNGYLVHSSDEANLTAELLECYDVVVIANPGAAFTADELAAIKEFVGRGRVIAAGDGDLFENAVIYQQDNVKAAVQYVDWLASGNGGGLLLLGGDGVDWLPPIAPMGPADGPAPLAENDVINQVGDLFGLHFNADTVSDPLRYDGAVTNAILGPKEDILVIEASSLRISKDAFALARTTPSGYVTAAGGADPEVRPQEADVEAALNPEETPLSVMADEVLPPDVVPMPADGEVPPGGELADPAVTPDEDEELDASSEPVPMAGLSFTGPIVIAAIDFGRKGEDTIGVFRPSNQWWYLDYDNDAVPDFIIPYGLNGDQAIAGDWDGDGKDTIGVFRPSNQGWYLDYNNDAIPDFFIPYGLNGDQAVAGDWNGDGKDTIGVFRPSNQGWYLDYNNDAVPDQMIVYGLNGDLAVAGDWNGDGKDTIGVFRPSNRGWYLDYNNDAVPDQIIVYGLTGDVPVVGDWNGDGKDTIGVFRPSNRGWYLDYNNDAIPDLIIFYGLTGDQAIVGDWYKR</sequence>
<dbReference type="SUPFAM" id="SSF54001">
    <property type="entry name" value="Cysteine proteinases"/>
    <property type="match status" value="1"/>
</dbReference>
<dbReference type="KEGG" id="mhi:Mhar_1112"/>
<dbReference type="GO" id="GO:0006508">
    <property type="term" value="P:proteolysis"/>
    <property type="evidence" value="ECO:0007669"/>
    <property type="project" value="InterPro"/>
</dbReference>
<dbReference type="GO" id="GO:0007229">
    <property type="term" value="P:integrin-mediated signaling pathway"/>
    <property type="evidence" value="ECO:0007669"/>
    <property type="project" value="UniProtKB-KW"/>
</dbReference>
<feature type="domain" description="Peptidase C1A papain C-terminal" evidence="3">
    <location>
        <begin position="122"/>
        <end position="343"/>
    </location>
</feature>
<dbReference type="EMBL" id="CP003117">
    <property type="protein sequence ID" value="AET64480.1"/>
    <property type="molecule type" value="Genomic_DNA"/>
</dbReference>
<dbReference type="InterPro" id="IPR028994">
    <property type="entry name" value="Integrin_alpha_N"/>
</dbReference>
<evidence type="ECO:0000313" key="4">
    <source>
        <dbReference type="EMBL" id="AET64480.1"/>
    </source>
</evidence>